<organism evidence="1 2">
    <name type="scientific">Parasponia andersonii</name>
    <name type="common">Sponia andersonii</name>
    <dbReference type="NCBI Taxonomy" id="3476"/>
    <lineage>
        <taxon>Eukaryota</taxon>
        <taxon>Viridiplantae</taxon>
        <taxon>Streptophyta</taxon>
        <taxon>Embryophyta</taxon>
        <taxon>Tracheophyta</taxon>
        <taxon>Spermatophyta</taxon>
        <taxon>Magnoliopsida</taxon>
        <taxon>eudicotyledons</taxon>
        <taxon>Gunneridae</taxon>
        <taxon>Pentapetalae</taxon>
        <taxon>rosids</taxon>
        <taxon>fabids</taxon>
        <taxon>Rosales</taxon>
        <taxon>Cannabaceae</taxon>
        <taxon>Parasponia</taxon>
    </lineage>
</organism>
<evidence type="ECO:0000313" key="2">
    <source>
        <dbReference type="Proteomes" id="UP000237105"/>
    </source>
</evidence>
<dbReference type="AlphaFoldDB" id="A0A2P5AGS0"/>
<proteinExistence type="predicted"/>
<name>A0A2P5AGS0_PARAD</name>
<reference evidence="2" key="1">
    <citation type="submission" date="2016-06" db="EMBL/GenBank/DDBJ databases">
        <title>Parallel loss of symbiosis genes in relatives of nitrogen-fixing non-legume Parasponia.</title>
        <authorList>
            <person name="Van Velzen R."/>
            <person name="Holmer R."/>
            <person name="Bu F."/>
            <person name="Rutten L."/>
            <person name="Van Zeijl A."/>
            <person name="Liu W."/>
            <person name="Santuari L."/>
            <person name="Cao Q."/>
            <person name="Sharma T."/>
            <person name="Shen D."/>
            <person name="Roswanjaya Y."/>
            <person name="Wardhani T."/>
            <person name="Kalhor M.S."/>
            <person name="Jansen J."/>
            <person name="Van den Hoogen J."/>
            <person name="Gungor B."/>
            <person name="Hartog M."/>
            <person name="Hontelez J."/>
            <person name="Verver J."/>
            <person name="Yang W.-C."/>
            <person name="Schijlen E."/>
            <person name="Repin R."/>
            <person name="Schilthuizen M."/>
            <person name="Schranz E."/>
            <person name="Heidstra R."/>
            <person name="Miyata K."/>
            <person name="Fedorova E."/>
            <person name="Kohlen W."/>
            <person name="Bisseling T."/>
            <person name="Smit S."/>
            <person name="Geurts R."/>
        </authorList>
    </citation>
    <scope>NUCLEOTIDE SEQUENCE [LARGE SCALE GENOMIC DNA]</scope>
    <source>
        <strain evidence="2">cv. WU1-14</strain>
    </source>
</reference>
<dbReference type="Proteomes" id="UP000237105">
    <property type="component" value="Unassembled WGS sequence"/>
</dbReference>
<keyword evidence="2" id="KW-1185">Reference proteome</keyword>
<comment type="caution">
    <text evidence="1">The sequence shown here is derived from an EMBL/GenBank/DDBJ whole genome shotgun (WGS) entry which is preliminary data.</text>
</comment>
<dbReference type="EMBL" id="JXTB01000598">
    <property type="protein sequence ID" value="PON35738.1"/>
    <property type="molecule type" value="Genomic_DNA"/>
</dbReference>
<accession>A0A2P5AGS0</accession>
<sequence>MAAAAAADGPVEGRGLRDIEGGRLCELGPTRVVVAHDVWAGLLRSGDDAYWGLGVQVRPGPFGVIFRPSPRQSDVMIVAEGLCNCIFYF</sequence>
<gene>
    <name evidence="1" type="ORF">PanWU01x14_333860</name>
</gene>
<evidence type="ECO:0000313" key="1">
    <source>
        <dbReference type="EMBL" id="PON35738.1"/>
    </source>
</evidence>
<protein>
    <submittedName>
        <fullName evidence="1">Uncharacterized protein</fullName>
    </submittedName>
</protein>